<feature type="domain" description="Peptidase C1A papain C-terminal" evidence="3">
    <location>
        <begin position="41"/>
        <end position="192"/>
    </location>
</feature>
<dbReference type="InterPro" id="IPR000668">
    <property type="entry name" value="Peptidase_C1A_C"/>
</dbReference>
<dbReference type="Gene3D" id="3.90.70.10">
    <property type="entry name" value="Cysteine proteinases"/>
    <property type="match status" value="1"/>
</dbReference>
<gene>
    <name evidence="4" type="ORF">C5167_045235</name>
</gene>
<reference evidence="4 5" key="1">
    <citation type="journal article" date="2018" name="Science">
        <title>The opium poppy genome and morphinan production.</title>
        <authorList>
            <person name="Guo L."/>
            <person name="Winzer T."/>
            <person name="Yang X."/>
            <person name="Li Y."/>
            <person name="Ning Z."/>
            <person name="He Z."/>
            <person name="Teodor R."/>
            <person name="Lu Y."/>
            <person name="Bowser T.A."/>
            <person name="Graham I.A."/>
            <person name="Ye K."/>
        </authorList>
    </citation>
    <scope>NUCLEOTIDE SEQUENCE [LARGE SCALE GENOMIC DNA]</scope>
    <source>
        <strain evidence="5">cv. HN1</strain>
        <tissue evidence="4">Leaves</tissue>
    </source>
</reference>
<evidence type="ECO:0000313" key="5">
    <source>
        <dbReference type="Proteomes" id="UP000316621"/>
    </source>
</evidence>
<dbReference type="EMBL" id="CM010725">
    <property type="protein sequence ID" value="RZC82443.1"/>
    <property type="molecule type" value="Genomic_DNA"/>
</dbReference>
<name>A0A4Y7LAD8_PAPSO</name>
<dbReference type="Pfam" id="PF00112">
    <property type="entry name" value="Peptidase_C1"/>
    <property type="match status" value="1"/>
</dbReference>
<dbReference type="SUPFAM" id="SSF54001">
    <property type="entry name" value="Cysteine proteinases"/>
    <property type="match status" value="1"/>
</dbReference>
<dbReference type="InterPro" id="IPR039417">
    <property type="entry name" value="Peptidase_C1A_papain-like"/>
</dbReference>
<proteinExistence type="inferred from homology"/>
<dbReference type="OMA" id="GHILTHA"/>
<feature type="non-terminal residue" evidence="4">
    <location>
        <position position="192"/>
    </location>
</feature>
<evidence type="ECO:0000256" key="2">
    <source>
        <dbReference type="ARBA" id="ARBA00023157"/>
    </source>
</evidence>
<comment type="similarity">
    <text evidence="1">Belongs to the peptidase C1 family.</text>
</comment>
<dbReference type="GO" id="GO:0006508">
    <property type="term" value="P:proteolysis"/>
    <property type="evidence" value="ECO:0007669"/>
    <property type="project" value="InterPro"/>
</dbReference>
<dbReference type="AlphaFoldDB" id="A0A4Y7LAD8"/>
<dbReference type="GO" id="GO:0008234">
    <property type="term" value="F:cysteine-type peptidase activity"/>
    <property type="evidence" value="ECO:0007669"/>
    <property type="project" value="InterPro"/>
</dbReference>
<dbReference type="SMART" id="SM00645">
    <property type="entry name" value="Pept_C1"/>
    <property type="match status" value="1"/>
</dbReference>
<keyword evidence="2" id="KW-1015">Disulfide bond</keyword>
<dbReference type="CDD" id="cd02248">
    <property type="entry name" value="Peptidase_C1A"/>
    <property type="match status" value="1"/>
</dbReference>
<dbReference type="STRING" id="3469.A0A4Y7LAD8"/>
<dbReference type="PANTHER" id="PTHR12411">
    <property type="entry name" value="CYSTEINE PROTEASE FAMILY C1-RELATED"/>
    <property type="match status" value="1"/>
</dbReference>
<protein>
    <recommendedName>
        <fullName evidence="3">Peptidase C1A papain C-terminal domain-containing protein</fullName>
    </recommendedName>
</protein>
<evidence type="ECO:0000259" key="3">
    <source>
        <dbReference type="SMART" id="SM00645"/>
    </source>
</evidence>
<organism evidence="4 5">
    <name type="scientific">Papaver somniferum</name>
    <name type="common">Opium poppy</name>
    <dbReference type="NCBI Taxonomy" id="3469"/>
    <lineage>
        <taxon>Eukaryota</taxon>
        <taxon>Viridiplantae</taxon>
        <taxon>Streptophyta</taxon>
        <taxon>Embryophyta</taxon>
        <taxon>Tracheophyta</taxon>
        <taxon>Spermatophyta</taxon>
        <taxon>Magnoliopsida</taxon>
        <taxon>Ranunculales</taxon>
        <taxon>Papaveraceae</taxon>
        <taxon>Papaveroideae</taxon>
        <taxon>Papaver</taxon>
    </lineage>
</organism>
<dbReference type="Proteomes" id="UP000316621">
    <property type="component" value="Chromosome 11"/>
</dbReference>
<dbReference type="InterPro" id="IPR013128">
    <property type="entry name" value="Peptidase_C1A"/>
</dbReference>
<evidence type="ECO:0000256" key="1">
    <source>
        <dbReference type="ARBA" id="ARBA00008455"/>
    </source>
</evidence>
<dbReference type="Gramene" id="RZC82443">
    <property type="protein sequence ID" value="RZC82443"/>
    <property type="gene ID" value="C5167_045235"/>
</dbReference>
<keyword evidence="5" id="KW-1185">Reference proteome</keyword>
<feature type="non-terminal residue" evidence="4">
    <location>
        <position position="1"/>
    </location>
</feature>
<accession>A0A4Y7LAD8</accession>
<evidence type="ECO:0000313" key="4">
    <source>
        <dbReference type="EMBL" id="RZC82443.1"/>
    </source>
</evidence>
<dbReference type="InterPro" id="IPR038765">
    <property type="entry name" value="Papain-like_cys_pep_sf"/>
</dbReference>
<sequence length="192" mass="21420">FVLYLEAVQYKQMYLGTKIDQEKRLDNPKSYRYAVKLGDKLPEHVDWREKGDVVDVKNQGSCGSCWAFSIAAVEGVNKIATGELISLSEQELVDCDTSYNQGCNGGLMDYGFQFIIKNGGIDTEDDYPYKAKDNKCDVNRLVISWKNSHVVTIDGFEDVPVNDEKALQKAVANQVVSVAIEAGGRAFQLYKS</sequence>